<dbReference type="InterPro" id="IPR003961">
    <property type="entry name" value="FN3_dom"/>
</dbReference>
<dbReference type="PANTHER" id="PTHR13460:SF0">
    <property type="entry name" value="MALECTIN"/>
    <property type="match status" value="1"/>
</dbReference>
<evidence type="ECO:0000256" key="11">
    <source>
        <dbReference type="SAM" id="SignalP"/>
    </source>
</evidence>
<evidence type="ECO:0000313" key="14">
    <source>
        <dbReference type="Proteomes" id="UP000501812"/>
    </source>
</evidence>
<evidence type="ECO:0000256" key="4">
    <source>
        <dbReference type="ARBA" id="ARBA00022729"/>
    </source>
</evidence>
<evidence type="ECO:0000256" key="10">
    <source>
        <dbReference type="SAM" id="MobiDB-lite"/>
    </source>
</evidence>
<evidence type="ECO:0000259" key="12">
    <source>
        <dbReference type="PROSITE" id="PS50853"/>
    </source>
</evidence>
<reference evidence="13 14" key="1">
    <citation type="submission" date="2020-04" db="EMBL/GenBank/DDBJ databases">
        <title>Luteolibacter sp. G-1-1-1 isolated from soil.</title>
        <authorList>
            <person name="Dahal R.H."/>
        </authorList>
    </citation>
    <scope>NUCLEOTIDE SEQUENCE [LARGE SCALE GENOMIC DNA]</scope>
    <source>
        <strain evidence="13 14">G-1-1-1</strain>
    </source>
</reference>
<keyword evidence="4 11" id="KW-0732">Signal</keyword>
<keyword evidence="5" id="KW-0256">Endoplasmic reticulum</keyword>
<dbReference type="InterPro" id="IPR036116">
    <property type="entry name" value="FN3_sf"/>
</dbReference>
<keyword evidence="8" id="KW-0325">Glycoprotein</keyword>
<dbReference type="PANTHER" id="PTHR13460">
    <property type="match status" value="1"/>
</dbReference>
<feature type="domain" description="Fibronectin type-III" evidence="12">
    <location>
        <begin position="2162"/>
        <end position="2249"/>
    </location>
</feature>
<dbReference type="Pfam" id="PF00041">
    <property type="entry name" value="fn3"/>
    <property type="match status" value="3"/>
</dbReference>
<dbReference type="CDD" id="cd00063">
    <property type="entry name" value="FN3"/>
    <property type="match status" value="6"/>
</dbReference>
<dbReference type="InterPro" id="IPR021720">
    <property type="entry name" value="Malectin_dom"/>
</dbReference>
<feature type="signal peptide" evidence="11">
    <location>
        <begin position="1"/>
        <end position="17"/>
    </location>
</feature>
<dbReference type="Proteomes" id="UP000501812">
    <property type="component" value="Chromosome"/>
</dbReference>
<feature type="domain" description="Fibronectin type-III" evidence="12">
    <location>
        <begin position="1646"/>
        <end position="1735"/>
    </location>
</feature>
<dbReference type="Gene3D" id="2.60.40.10">
    <property type="entry name" value="Immunoglobulins"/>
    <property type="match status" value="8"/>
</dbReference>
<dbReference type="Gene3D" id="2.60.120.430">
    <property type="entry name" value="Galactose-binding lectin"/>
    <property type="match status" value="4"/>
</dbReference>
<dbReference type="PROSITE" id="PS50853">
    <property type="entry name" value="FN3"/>
    <property type="match status" value="4"/>
</dbReference>
<evidence type="ECO:0000256" key="9">
    <source>
        <dbReference type="ARBA" id="ARBA00023277"/>
    </source>
</evidence>
<dbReference type="Pfam" id="PF11721">
    <property type="entry name" value="Malectin"/>
    <property type="match status" value="4"/>
</dbReference>
<dbReference type="EMBL" id="CP051774">
    <property type="protein sequence ID" value="QJE97074.1"/>
    <property type="molecule type" value="Genomic_DNA"/>
</dbReference>
<dbReference type="InterPro" id="IPR013783">
    <property type="entry name" value="Ig-like_fold"/>
</dbReference>
<evidence type="ECO:0000256" key="1">
    <source>
        <dbReference type="ARBA" id="ARBA00004115"/>
    </source>
</evidence>
<evidence type="ECO:0000256" key="8">
    <source>
        <dbReference type="ARBA" id="ARBA00023180"/>
    </source>
</evidence>
<feature type="domain" description="Fibronectin type-III" evidence="12">
    <location>
        <begin position="1985"/>
        <end position="2070"/>
    </location>
</feature>
<feature type="chain" id="PRO_5032375806" description="Fibronectin type-III domain-containing protein" evidence="11">
    <location>
        <begin position="18"/>
        <end position="2626"/>
    </location>
</feature>
<accession>A0A858RKQ0</accession>
<keyword evidence="7" id="KW-0472">Membrane</keyword>
<name>A0A858RKQ0_9BACT</name>
<feature type="domain" description="Fibronectin type-III" evidence="12">
    <location>
        <begin position="1306"/>
        <end position="1391"/>
    </location>
</feature>
<dbReference type="SUPFAM" id="SSF49785">
    <property type="entry name" value="Galactose-binding domain-like"/>
    <property type="match status" value="4"/>
</dbReference>
<dbReference type="GO" id="GO:0030246">
    <property type="term" value="F:carbohydrate binding"/>
    <property type="evidence" value="ECO:0007669"/>
    <property type="project" value="InterPro"/>
</dbReference>
<dbReference type="GO" id="GO:0016020">
    <property type="term" value="C:membrane"/>
    <property type="evidence" value="ECO:0007669"/>
    <property type="project" value="TreeGrafter"/>
</dbReference>
<evidence type="ECO:0000313" key="13">
    <source>
        <dbReference type="EMBL" id="QJE97074.1"/>
    </source>
</evidence>
<keyword evidence="9" id="KW-0119">Carbohydrate metabolism</keyword>
<dbReference type="Gene3D" id="4.10.1080.10">
    <property type="entry name" value="TSP type-3 repeat"/>
    <property type="match status" value="1"/>
</dbReference>
<sequence length="2626" mass="271977">MSLMAAAALLAPARAQVGFSASTLGGLVSGSNNKASKVTSLQFGPDNRLYFTQVNGTIIACDVTRSAANNYVASNAETISLVKNIPNYDDDGVRNFTLNTRQATGILVVGTAASPIIYVSSSDPREGAGSGATDLNLDTNSGIISRLKKNSSGVWEKVDIVRGLPRSEENHASNGLNISPDGNTLFLAQGGNTNAGGPSNNFAFSCETALSAAVLSVNLAAINAMPVQTDTYGQQYVYNLPTVNDPNPARAHNGDGSDVNDPFGGNDGLNQARLVQGGPVQVFASGFRNPYDVLIAKTGARAGKMYTVDNAANSGWGGYPKNEGSVAVGQPSPVTNQYVSGEPGAVNNLDSLQLISQGYYGGHPNPIRANPSGAGWLRYDGGSGGAGMVYSVTPTSDWPPVPAAMADPRQGDFKLPGAANNALFTNSASTTGLAEYTANNFSGAMLGNIIATQYSSNTVQRLILNADGTQVTGSSVLLQGSSYGTPLDVACPGAGAAPALAGTIFVGHHSSKITVLEPSDFENGSGSTCTGAVSYALDEDNDGYSNADEAANNSDPCSSAVTPLDRDGDFLSDLLDTDDDNDGVSDSYDPFPIDSLSGASVGVPMRYDLFNELGIGFFGIGFTGVMIDPGEDYRLSIDESEIIAGGTAGLFTDPTVGPGNPHGANNSQMNAFQFGVNVDEATGIFRVRAGLGGLLFNGAPVAAQSQGIFIGNGDQDNYLKIAVNAASGAGAIEIVHEENGTMLAHEFYSRPNLFSSTIALSFLVDPIAGTAQPGYSIGEGAIVNVGPPIVLGGKVLASVRGKGMAVGLLATTGDASTPTFNATWDYFEVTPIAGTAAARLTINSGSGSILTSSTNSGGSFQVQNLSTGGQKITSIKVDVSTAALPDVVFDPAGTAGDTDGKGFTLDSFTGTGTPVGTFAQPHDGSSSQDGYEVLNITFPSANFAPGNEMTFSSDIDPTSVKGSAGPGPGDASSVTGLELSGTTVTVTFSDGTVRKVRTSGLQVSGYTHSNKTSVALLTSDVLPTPKLTVVGKTSPFVANTQPTVRVAGPVGSTVKVWVLSAELFLEAGGYDVDPFEANNVTSFATINGTVGVNGYVDLPVVLKDAGATGGINFVAAQLLDASGRRSSCSDILVIDYDPTGSTNALIRVNAGGPSYVDSNSQTWAADNGFTSGSTSTFANPIAGTVNDAIYQTFRYDDTPSSPLDYSFPVTNGQYEVRLHFAETWSGVTAVGQRIFDVFIENQLAIDNLDVFAVAGANTAYSVTLPATVTDGQLTIGLRHVVQNPFICGIEVFSLGTGGLDTEPPAAPATLNATSVGAGSITLGWPAAADNVGVTGYKIFREGVEIGASTSLSFTSTGLTPSTQYHFSVKAVDASNNISAPVLLTVSTTADTQNPTVPGNLKGVAGNQVAILSWTASTDDAGVTGYRIYRDTVLVTTVTGLGYTDGGLVNGTLYNYQVRAIDASGKNSAAASVSVRPRALGSAALRIDVGSAVPFVDSLSQTWQADTGFNTGITEASTGAIAGTVEDGIYQTRRFDRSYGAELKYSLPLPDGEYELRLHFAEVWSGANGVPGARVFDVKVEDQLVLDNFDIFATAGFATALVVPIPVTVTGGNLTIEFFHGVNNPTLAGIEVYALEGPPPDTILPSTPGSFAVTGKTQNSISLGWNAATDNVGVTGYRIKRGATVLATVPGLNYTDTGLSASTLYQYSVVALDAAGNASVAATTSGTTAADTTPPSMPGMLTGNPGNGIANLTWTASTDNGLVTGYRVYRNGGLLGTVTTTAFSDSGLTNGTAYTYEVRAVDSANNVSTPASVVVTPRALGDAIVRVNAGSATSFLDPAGHTWVADTGYNTGYMEATTNAITGTDMPALYQSRRIDRISGAELKYQLTVPNGDYEVRLHFAEVWPGAYATGIRVFDVLMEGALAINDLDVFARVGANRALVIATPVTVADGKLTIDFVHVIQNPNLSGIEIYPIAAGALEMEPPTTPGNLAANNVTENSIGLGWTASTDNVGVTGYRIYRNALLVNTVTGLSFNDTGLSTGTLYNYSVIAVDAAGNTSPPALVSATTTAPDLQGPSIPQGLVATAGLTSINLDWEASTDNVAVTGYRIIRNGQLLTTVTTTDFADSGLPSGVEFGYEIIALDASGNLSSPAQVTTSTLADTAAPSIPGSLAATPSFNSVSLVWTASTDNVGVIGYRVYRGAELLATIQGTTYEDTGLVPGTALQYHIRAIDLAGNASAAATATTATPADNQAPTIPGGFEATPGDETMSLTWQPSADNVGVAAYEIRRNGILLATVPIPGFEDSGLTNGVLYTYEVRAIDGVGNVSAPAMDSAKPRIVGNVVKRINSGGLAYTDTLGRVWEADTGFSSGSTNTSTNAIAGTDDDTLYQTERYDPQSTGAFLEYNFALANGQYEVRLHFAETYSGVTAPGQRLFDVFAENNLALDDFDIFAHAGLNRACVITFPVVVADGSLNLRWVHGAAQNPKVCAIEVYPIQGGGAQQTFEQWLETNGLAGQTTADSDGGTLDNFGEYELQMDPNDPSDDLEFSLRCSDSGNDVVISLPELKPLGNYHLHRSTSLNNIGNVANRVETITRAEIEAMTVFQRQNYGFEDTTGGSRGFYRLYFEPAE</sequence>
<dbReference type="InterPro" id="IPR011041">
    <property type="entry name" value="Quinoprot_gluc/sorb_DH_b-prop"/>
</dbReference>
<keyword evidence="6" id="KW-1133">Transmembrane helix</keyword>
<keyword evidence="14" id="KW-1185">Reference proteome</keyword>
<dbReference type="SUPFAM" id="SSF50952">
    <property type="entry name" value="Soluble quinoprotein glucose dehydrogenase"/>
    <property type="match status" value="1"/>
</dbReference>
<evidence type="ECO:0000256" key="2">
    <source>
        <dbReference type="ARBA" id="ARBA00009141"/>
    </source>
</evidence>
<protein>
    <recommendedName>
        <fullName evidence="12">Fibronectin type-III domain-containing protein</fullName>
    </recommendedName>
</protein>
<dbReference type="InterPro" id="IPR008979">
    <property type="entry name" value="Galactose-bd-like_sf"/>
</dbReference>
<dbReference type="SUPFAM" id="SSF49265">
    <property type="entry name" value="Fibronectin type III"/>
    <property type="match status" value="4"/>
</dbReference>
<dbReference type="InterPro" id="IPR028974">
    <property type="entry name" value="TSP_type-3_rpt"/>
</dbReference>
<comment type="subcellular location">
    <subcellularLocation>
        <location evidence="1">Endoplasmic reticulum membrane</location>
        <topology evidence="1">Single-pass type I membrane protein</topology>
    </subcellularLocation>
</comment>
<keyword evidence="3" id="KW-0812">Transmembrane</keyword>
<organism evidence="13 14">
    <name type="scientific">Luteolibacter luteus</name>
    <dbReference type="NCBI Taxonomy" id="2728835"/>
    <lineage>
        <taxon>Bacteria</taxon>
        <taxon>Pseudomonadati</taxon>
        <taxon>Verrucomicrobiota</taxon>
        <taxon>Verrucomicrobiia</taxon>
        <taxon>Verrucomicrobiales</taxon>
        <taxon>Verrucomicrobiaceae</taxon>
        <taxon>Luteolibacter</taxon>
    </lineage>
</organism>
<evidence type="ECO:0000256" key="3">
    <source>
        <dbReference type="ARBA" id="ARBA00022692"/>
    </source>
</evidence>
<evidence type="ECO:0000256" key="5">
    <source>
        <dbReference type="ARBA" id="ARBA00022824"/>
    </source>
</evidence>
<dbReference type="SMART" id="SM00060">
    <property type="entry name" value="FN3"/>
    <property type="match status" value="8"/>
</dbReference>
<evidence type="ECO:0000256" key="6">
    <source>
        <dbReference type="ARBA" id="ARBA00022989"/>
    </source>
</evidence>
<dbReference type="InterPro" id="IPR039155">
    <property type="entry name" value="MLEC"/>
</dbReference>
<comment type="similarity">
    <text evidence="2">Belongs to the malectin family.</text>
</comment>
<feature type="region of interest" description="Disordered" evidence="10">
    <location>
        <begin position="948"/>
        <end position="976"/>
    </location>
</feature>
<proteinExistence type="inferred from homology"/>
<dbReference type="KEGG" id="luo:HHL09_15190"/>
<dbReference type="RefSeq" id="WP_169455474.1">
    <property type="nucleotide sequence ID" value="NZ_CP051774.1"/>
</dbReference>
<dbReference type="GO" id="GO:0005509">
    <property type="term" value="F:calcium ion binding"/>
    <property type="evidence" value="ECO:0007669"/>
    <property type="project" value="InterPro"/>
</dbReference>
<evidence type="ECO:0000256" key="7">
    <source>
        <dbReference type="ARBA" id="ARBA00023136"/>
    </source>
</evidence>
<gene>
    <name evidence="13" type="ORF">HHL09_15190</name>
</gene>